<protein>
    <submittedName>
        <fullName evidence="6">UBIQUITIN_CONJUGAT_2 domain-containing protein</fullName>
    </submittedName>
</protein>
<dbReference type="PANTHER" id="PTHR24068">
    <property type="entry name" value="UBIQUITIN-CONJUGATING ENZYME E2"/>
    <property type="match status" value="1"/>
</dbReference>
<dbReference type="SUPFAM" id="SSF54495">
    <property type="entry name" value="UBC-like"/>
    <property type="match status" value="1"/>
</dbReference>
<accession>A0A5K3G1F8</accession>
<evidence type="ECO:0000313" key="6">
    <source>
        <dbReference type="WBParaSite" id="MCU_012811-RA"/>
    </source>
</evidence>
<feature type="active site" description="Glycyl thioester intermediate" evidence="3">
    <location>
        <position position="102"/>
    </location>
</feature>
<dbReference type="AlphaFoldDB" id="A0A5K3G1F8"/>
<evidence type="ECO:0000256" key="4">
    <source>
        <dbReference type="RuleBase" id="RU362109"/>
    </source>
</evidence>
<keyword evidence="4" id="KW-0067">ATP-binding</keyword>
<dbReference type="InterPro" id="IPR016135">
    <property type="entry name" value="UBQ-conjugating_enzyme/RWD"/>
</dbReference>
<keyword evidence="2 4" id="KW-0833">Ubl conjugation pathway</keyword>
<organism evidence="6">
    <name type="scientific">Mesocestoides corti</name>
    <name type="common">Flatworm</name>
    <dbReference type="NCBI Taxonomy" id="53468"/>
    <lineage>
        <taxon>Eukaryota</taxon>
        <taxon>Metazoa</taxon>
        <taxon>Spiralia</taxon>
        <taxon>Lophotrochozoa</taxon>
        <taxon>Platyhelminthes</taxon>
        <taxon>Cestoda</taxon>
        <taxon>Eucestoda</taxon>
        <taxon>Cyclophyllidea</taxon>
        <taxon>Mesocestoididae</taxon>
        <taxon>Mesocestoides</taxon>
    </lineage>
</organism>
<dbReference type="InterPro" id="IPR000608">
    <property type="entry name" value="UBC"/>
</dbReference>
<evidence type="ECO:0000259" key="5">
    <source>
        <dbReference type="PROSITE" id="PS50127"/>
    </source>
</evidence>
<dbReference type="Gene3D" id="3.10.110.10">
    <property type="entry name" value="Ubiquitin Conjugating Enzyme"/>
    <property type="match status" value="1"/>
</dbReference>
<dbReference type="Pfam" id="PF00179">
    <property type="entry name" value="UQ_con"/>
    <property type="match status" value="1"/>
</dbReference>
<keyword evidence="1" id="KW-0808">Transferase</keyword>
<keyword evidence="4" id="KW-0547">Nucleotide-binding</keyword>
<evidence type="ECO:0000256" key="3">
    <source>
        <dbReference type="PROSITE-ProRule" id="PRU10133"/>
    </source>
</evidence>
<reference evidence="6" key="1">
    <citation type="submission" date="2019-11" db="UniProtKB">
        <authorList>
            <consortium name="WormBaseParasite"/>
        </authorList>
    </citation>
    <scope>IDENTIFICATION</scope>
</reference>
<dbReference type="InterPro" id="IPR023313">
    <property type="entry name" value="UBQ-conjugating_AS"/>
</dbReference>
<dbReference type="SMART" id="SM00212">
    <property type="entry name" value="UBCc"/>
    <property type="match status" value="1"/>
</dbReference>
<comment type="similarity">
    <text evidence="4">Belongs to the ubiquitin-conjugating enzyme family.</text>
</comment>
<feature type="domain" description="UBC core" evidence="5">
    <location>
        <begin position="16"/>
        <end position="165"/>
    </location>
</feature>
<dbReference type="WBParaSite" id="MCU_012811-RA">
    <property type="protein sequence ID" value="MCU_012811-RA"/>
    <property type="gene ID" value="MCU_012811"/>
</dbReference>
<sequence length="367" mass="41616">MPDKLNCFISEMSHSTTQRSFLKDIQQLYRTIETSTDGQASILSVNEMSVMVSLHPKSGYNAHAAFIVKIKCPVSYPRSCPEVTFTSPIFHPNIDNGSGVICLNLLSEWLSCYNLLDVVKSLLYLINNPNFDSANNSFAYLENRDLLAKKTMRVLAGLPVNGKRFAPNRAWCEWAEAHGCLPVGEEEDDDENVEVRAVCVGQESNVRDDDNGEFDGGAAVFDENVLSFANMRHSVAPENESQDSPAFEREHIDGFFETQRILIWPPSDASNVTKPSVFYLCEPLGDDSYRMEFLDLYNTLFTGSVLHSMQSHPESRQTSSLCPWYNFFHHEHYSYQSRTTSVSDLGLFFSEKMLTRPIWTDDFCPWS</sequence>
<proteinExistence type="inferred from homology"/>
<evidence type="ECO:0000256" key="2">
    <source>
        <dbReference type="ARBA" id="ARBA00022786"/>
    </source>
</evidence>
<dbReference type="CDD" id="cd23794">
    <property type="entry name" value="UBCc_UBE2F_UBE2M"/>
    <property type="match status" value="1"/>
</dbReference>
<name>A0A5K3G1F8_MESCO</name>
<dbReference type="GO" id="GO:0005524">
    <property type="term" value="F:ATP binding"/>
    <property type="evidence" value="ECO:0007669"/>
    <property type="project" value="UniProtKB-UniRule"/>
</dbReference>
<dbReference type="PROSITE" id="PS50127">
    <property type="entry name" value="UBC_2"/>
    <property type="match status" value="1"/>
</dbReference>
<evidence type="ECO:0000256" key="1">
    <source>
        <dbReference type="ARBA" id="ARBA00022679"/>
    </source>
</evidence>
<dbReference type="PROSITE" id="PS00183">
    <property type="entry name" value="UBC_1"/>
    <property type="match status" value="1"/>
</dbReference>
<dbReference type="GO" id="GO:0016740">
    <property type="term" value="F:transferase activity"/>
    <property type="evidence" value="ECO:0007669"/>
    <property type="project" value="UniProtKB-KW"/>
</dbReference>